<name>A0A0N4ULA7_DRAME</name>
<evidence type="ECO:0000313" key="3">
    <source>
        <dbReference type="Proteomes" id="UP000274756"/>
    </source>
</evidence>
<dbReference type="EMBL" id="UYYG01001216">
    <property type="protein sequence ID" value="VDN60448.1"/>
    <property type="molecule type" value="Genomic_DNA"/>
</dbReference>
<sequence length="177" mass="20441">MKSSEGNYTRRFVVNEDCITQEDDYIEAEIESRDSFHVNHTDLFGEKLLELKFSLFHTSDKNLSMNQHDDMLVPGTVPDNYYQSIMTVSNTNNILRKTINKITSLSAEQINSIDYRPISQCTYIVDNTRRKPIASRDFLPDVPDISNCSQESEYMAVFSSKPKILRTPENRRNSSDL</sequence>
<accession>A0A0N4ULA7</accession>
<protein>
    <submittedName>
        <fullName evidence="4">DUF4806 domain-containing protein</fullName>
    </submittedName>
</protein>
<dbReference type="Proteomes" id="UP000274756">
    <property type="component" value="Unassembled WGS sequence"/>
</dbReference>
<dbReference type="STRING" id="318479.A0A0N4ULA7"/>
<dbReference type="Proteomes" id="UP000038040">
    <property type="component" value="Unplaced"/>
</dbReference>
<proteinExistence type="predicted"/>
<dbReference type="WBParaSite" id="DME_0000857401-mRNA-1">
    <property type="protein sequence ID" value="DME_0000857401-mRNA-1"/>
    <property type="gene ID" value="DME_0000857401"/>
</dbReference>
<gene>
    <name evidence="1" type="ORF">DME_LOCUS10421</name>
</gene>
<dbReference type="AlphaFoldDB" id="A0A0N4ULA7"/>
<evidence type="ECO:0000313" key="2">
    <source>
        <dbReference type="Proteomes" id="UP000038040"/>
    </source>
</evidence>
<reference evidence="4" key="1">
    <citation type="submission" date="2017-02" db="UniProtKB">
        <authorList>
            <consortium name="WormBaseParasite"/>
        </authorList>
    </citation>
    <scope>IDENTIFICATION</scope>
</reference>
<dbReference type="OrthoDB" id="193023at2759"/>
<keyword evidence="3" id="KW-1185">Reference proteome</keyword>
<organism evidence="2 4">
    <name type="scientific">Dracunculus medinensis</name>
    <name type="common">Guinea worm</name>
    <dbReference type="NCBI Taxonomy" id="318479"/>
    <lineage>
        <taxon>Eukaryota</taxon>
        <taxon>Metazoa</taxon>
        <taxon>Ecdysozoa</taxon>
        <taxon>Nematoda</taxon>
        <taxon>Chromadorea</taxon>
        <taxon>Rhabditida</taxon>
        <taxon>Spirurina</taxon>
        <taxon>Dracunculoidea</taxon>
        <taxon>Dracunculidae</taxon>
        <taxon>Dracunculus</taxon>
    </lineage>
</organism>
<evidence type="ECO:0000313" key="4">
    <source>
        <dbReference type="WBParaSite" id="DME_0000857401-mRNA-1"/>
    </source>
</evidence>
<evidence type="ECO:0000313" key="1">
    <source>
        <dbReference type="EMBL" id="VDN60448.1"/>
    </source>
</evidence>
<reference evidence="1 3" key="2">
    <citation type="submission" date="2018-11" db="EMBL/GenBank/DDBJ databases">
        <authorList>
            <consortium name="Pathogen Informatics"/>
        </authorList>
    </citation>
    <scope>NUCLEOTIDE SEQUENCE [LARGE SCALE GENOMIC DNA]</scope>
</reference>